<evidence type="ECO:0000313" key="1">
    <source>
        <dbReference type="EMBL" id="RJO71464.1"/>
    </source>
</evidence>
<dbReference type="OrthoDB" id="4247883at2"/>
<dbReference type="SUPFAM" id="SSF140453">
    <property type="entry name" value="EsxAB dimer-like"/>
    <property type="match status" value="1"/>
</dbReference>
<dbReference type="RefSeq" id="WP_120043576.1">
    <property type="nucleotide sequence ID" value="NZ_QZFU01000033.1"/>
</dbReference>
<dbReference type="Gene3D" id="1.10.287.1060">
    <property type="entry name" value="ESAT-6-like"/>
    <property type="match status" value="1"/>
</dbReference>
<accession>A0A3A4KEF0</accession>
<sequence>MAGFRLDPAALRATTPRFADTSQRVTSALADLQRVLDTEGECWGHDKPGAAFAKGYVDHAKQTSAGTANLAQILAGLGAQMTTIADSTQAQDRSAAEAIGKLTA</sequence>
<name>A0A3A4KEF0_9NOCA</name>
<proteinExistence type="predicted"/>
<dbReference type="Proteomes" id="UP000266677">
    <property type="component" value="Unassembled WGS sequence"/>
</dbReference>
<keyword evidence="2" id="KW-1185">Reference proteome</keyword>
<dbReference type="AlphaFoldDB" id="A0A3A4KEF0"/>
<dbReference type="Pfam" id="PF06013">
    <property type="entry name" value="WXG100"/>
    <property type="match status" value="1"/>
</dbReference>
<reference evidence="1 2" key="1">
    <citation type="submission" date="2018-09" db="EMBL/GenBank/DDBJ databases">
        <title>YIM PH21274 draft genome.</title>
        <authorList>
            <person name="Miao C."/>
        </authorList>
    </citation>
    <scope>NUCLEOTIDE SEQUENCE [LARGE SCALE GENOMIC DNA]</scope>
    <source>
        <strain evidence="1 2">YIM PH 21724</strain>
    </source>
</reference>
<dbReference type="InterPro" id="IPR036689">
    <property type="entry name" value="ESAT-6-like_sf"/>
</dbReference>
<gene>
    <name evidence="1" type="ORF">D5S18_25195</name>
</gene>
<evidence type="ECO:0000313" key="2">
    <source>
        <dbReference type="Proteomes" id="UP000266677"/>
    </source>
</evidence>
<organism evidence="1 2">
    <name type="scientific">Nocardia panacis</name>
    <dbReference type="NCBI Taxonomy" id="2340916"/>
    <lineage>
        <taxon>Bacteria</taxon>
        <taxon>Bacillati</taxon>
        <taxon>Actinomycetota</taxon>
        <taxon>Actinomycetes</taxon>
        <taxon>Mycobacteriales</taxon>
        <taxon>Nocardiaceae</taxon>
        <taxon>Nocardia</taxon>
    </lineage>
</organism>
<dbReference type="InterPro" id="IPR010310">
    <property type="entry name" value="T7SS_ESAT-6-like"/>
</dbReference>
<comment type="caution">
    <text evidence="1">The sequence shown here is derived from an EMBL/GenBank/DDBJ whole genome shotgun (WGS) entry which is preliminary data.</text>
</comment>
<dbReference type="EMBL" id="QZFU01000033">
    <property type="protein sequence ID" value="RJO71464.1"/>
    <property type="molecule type" value="Genomic_DNA"/>
</dbReference>
<protein>
    <submittedName>
        <fullName evidence="1">WXG100 family type VII secretion target</fullName>
    </submittedName>
</protein>